<proteinExistence type="predicted"/>
<organism evidence="1 2">
    <name type="scientific">Burkholderia pseudomallei</name>
    <name type="common">Pseudomonas pseudomallei</name>
    <dbReference type="NCBI Taxonomy" id="28450"/>
    <lineage>
        <taxon>Bacteria</taxon>
        <taxon>Pseudomonadati</taxon>
        <taxon>Pseudomonadota</taxon>
        <taxon>Betaproteobacteria</taxon>
        <taxon>Burkholderiales</taxon>
        <taxon>Burkholderiaceae</taxon>
        <taxon>Burkholderia</taxon>
        <taxon>pseudomallei group</taxon>
    </lineage>
</organism>
<sequence length="34" mass="3788">MSAIATDSFSDSTLFALSRMWSAAAYMCSDRHTR</sequence>
<evidence type="ECO:0000313" key="1">
    <source>
        <dbReference type="EMBL" id="KGX11707.1"/>
    </source>
</evidence>
<accession>A0AA40MEB9</accession>
<gene>
    <name evidence="1" type="ORF">Y036_4306</name>
</gene>
<reference evidence="1 2" key="1">
    <citation type="submission" date="2014-08" db="EMBL/GenBank/DDBJ databases">
        <authorList>
            <person name="Bunnell A."/>
            <person name="Chain P.S."/>
            <person name="Chertkov O."/>
            <person name="Currie B.J."/>
            <person name="Daligault H.E."/>
            <person name="Davenport K.W."/>
            <person name="Davis C."/>
            <person name="Gleasner C.D."/>
            <person name="Johnson S.L."/>
            <person name="Kaestli M."/>
            <person name="Koren S."/>
            <person name="Kunde Y.A."/>
            <person name="Mayo M."/>
            <person name="McMurry K.K."/>
            <person name="Price E.P."/>
            <person name="Reitenga K.G."/>
            <person name="Robison R."/>
            <person name="Rosovitz M.J."/>
            <person name="Sarovich D.S."/>
            <person name="Teshima H."/>
        </authorList>
    </citation>
    <scope>NUCLEOTIDE SEQUENCE [LARGE SCALE GENOMIC DNA]</scope>
    <source>
        <strain evidence="1 2">MSHR44</strain>
    </source>
</reference>
<dbReference type="EMBL" id="JQIM01000009">
    <property type="protein sequence ID" value="KGX11707.1"/>
    <property type="molecule type" value="Genomic_DNA"/>
</dbReference>
<protein>
    <submittedName>
        <fullName evidence="1">Uncharacterized protein</fullName>
    </submittedName>
</protein>
<name>A0AA40MEB9_BURPE</name>
<evidence type="ECO:0000313" key="2">
    <source>
        <dbReference type="Proteomes" id="UP000030475"/>
    </source>
</evidence>
<dbReference type="Proteomes" id="UP000030475">
    <property type="component" value="Unassembled WGS sequence"/>
</dbReference>
<dbReference type="AlphaFoldDB" id="A0AA40MEB9"/>
<comment type="caution">
    <text evidence="1">The sequence shown here is derived from an EMBL/GenBank/DDBJ whole genome shotgun (WGS) entry which is preliminary data.</text>
</comment>